<comment type="caution">
    <text evidence="1">The sequence shown here is derived from an EMBL/GenBank/DDBJ whole genome shotgun (WGS) entry which is preliminary data.</text>
</comment>
<dbReference type="AlphaFoldDB" id="A0A8X6SGC5"/>
<sequence>MNDNVRPYGAHLVDEFLESGEIPLMDMLARSPDLNSIKHVLDALRKANATRNHFQRIIKKKSCRTSGINCHMNS</sequence>
<dbReference type="EMBL" id="BMAU01021316">
    <property type="protein sequence ID" value="GFY12776.1"/>
    <property type="molecule type" value="Genomic_DNA"/>
</dbReference>
<dbReference type="InterPro" id="IPR036397">
    <property type="entry name" value="RNaseH_sf"/>
</dbReference>
<accession>A0A8X6SGC5</accession>
<dbReference type="Proteomes" id="UP000887159">
    <property type="component" value="Unassembled WGS sequence"/>
</dbReference>
<proteinExistence type="predicted"/>
<keyword evidence="2" id="KW-1185">Reference proteome</keyword>
<gene>
    <name evidence="1" type="ORF">TNCV_4284341</name>
</gene>
<evidence type="ECO:0000313" key="2">
    <source>
        <dbReference type="Proteomes" id="UP000887159"/>
    </source>
</evidence>
<evidence type="ECO:0000313" key="1">
    <source>
        <dbReference type="EMBL" id="GFY12776.1"/>
    </source>
</evidence>
<name>A0A8X6SGC5_TRICX</name>
<reference evidence="1" key="1">
    <citation type="submission" date="2020-08" db="EMBL/GenBank/DDBJ databases">
        <title>Multicomponent nature underlies the extraordinary mechanical properties of spider dragline silk.</title>
        <authorList>
            <person name="Kono N."/>
            <person name="Nakamura H."/>
            <person name="Mori M."/>
            <person name="Yoshida Y."/>
            <person name="Ohtoshi R."/>
            <person name="Malay A.D."/>
            <person name="Moran D.A.P."/>
            <person name="Tomita M."/>
            <person name="Numata K."/>
            <person name="Arakawa K."/>
        </authorList>
    </citation>
    <scope>NUCLEOTIDE SEQUENCE</scope>
</reference>
<organism evidence="1 2">
    <name type="scientific">Trichonephila clavipes</name>
    <name type="common">Golden silk orbweaver</name>
    <name type="synonym">Nephila clavipes</name>
    <dbReference type="NCBI Taxonomy" id="2585209"/>
    <lineage>
        <taxon>Eukaryota</taxon>
        <taxon>Metazoa</taxon>
        <taxon>Ecdysozoa</taxon>
        <taxon>Arthropoda</taxon>
        <taxon>Chelicerata</taxon>
        <taxon>Arachnida</taxon>
        <taxon>Araneae</taxon>
        <taxon>Araneomorphae</taxon>
        <taxon>Entelegynae</taxon>
        <taxon>Araneoidea</taxon>
        <taxon>Nephilidae</taxon>
        <taxon>Trichonephila</taxon>
    </lineage>
</organism>
<dbReference type="GO" id="GO:0003676">
    <property type="term" value="F:nucleic acid binding"/>
    <property type="evidence" value="ECO:0007669"/>
    <property type="project" value="InterPro"/>
</dbReference>
<protein>
    <submittedName>
        <fullName evidence="1">Uncharacterized protein</fullName>
    </submittedName>
</protein>
<dbReference type="Gene3D" id="3.30.420.10">
    <property type="entry name" value="Ribonuclease H-like superfamily/Ribonuclease H"/>
    <property type="match status" value="1"/>
</dbReference>